<evidence type="ECO:0000313" key="2">
    <source>
        <dbReference type="Proteomes" id="UP001215280"/>
    </source>
</evidence>
<organism evidence="1 2">
    <name type="scientific">Mycena maculata</name>
    <dbReference type="NCBI Taxonomy" id="230809"/>
    <lineage>
        <taxon>Eukaryota</taxon>
        <taxon>Fungi</taxon>
        <taxon>Dikarya</taxon>
        <taxon>Basidiomycota</taxon>
        <taxon>Agaricomycotina</taxon>
        <taxon>Agaricomycetes</taxon>
        <taxon>Agaricomycetidae</taxon>
        <taxon>Agaricales</taxon>
        <taxon>Marasmiineae</taxon>
        <taxon>Mycenaceae</taxon>
        <taxon>Mycena</taxon>
    </lineage>
</organism>
<reference evidence="1" key="1">
    <citation type="submission" date="2023-03" db="EMBL/GenBank/DDBJ databases">
        <title>Massive genome expansion in bonnet fungi (Mycena s.s.) driven by repeated elements and novel gene families across ecological guilds.</title>
        <authorList>
            <consortium name="Lawrence Berkeley National Laboratory"/>
            <person name="Harder C.B."/>
            <person name="Miyauchi S."/>
            <person name="Viragh M."/>
            <person name="Kuo A."/>
            <person name="Thoen E."/>
            <person name="Andreopoulos B."/>
            <person name="Lu D."/>
            <person name="Skrede I."/>
            <person name="Drula E."/>
            <person name="Henrissat B."/>
            <person name="Morin E."/>
            <person name="Kohler A."/>
            <person name="Barry K."/>
            <person name="LaButti K."/>
            <person name="Morin E."/>
            <person name="Salamov A."/>
            <person name="Lipzen A."/>
            <person name="Mereny Z."/>
            <person name="Hegedus B."/>
            <person name="Baldrian P."/>
            <person name="Stursova M."/>
            <person name="Weitz H."/>
            <person name="Taylor A."/>
            <person name="Grigoriev I.V."/>
            <person name="Nagy L.G."/>
            <person name="Martin F."/>
            <person name="Kauserud H."/>
        </authorList>
    </citation>
    <scope>NUCLEOTIDE SEQUENCE</scope>
    <source>
        <strain evidence="1">CBHHK188m</strain>
    </source>
</reference>
<dbReference type="EMBL" id="JARJLG010000123">
    <property type="protein sequence ID" value="KAJ7741470.1"/>
    <property type="molecule type" value="Genomic_DNA"/>
</dbReference>
<dbReference type="Proteomes" id="UP001215280">
    <property type="component" value="Unassembled WGS sequence"/>
</dbReference>
<sequence>MRMHTFPVAPGTEHTSVPAAAVTPTDPAAAKAAALQLLVSALATLTEAHFPATVNAPAATTAAPAGAVDTTSSAVPTGTGGFHTRGPWIAGALYVVVPAAPLQLIAEPPRQEGDEGDLWYAITKGTYVGVHQSQGLALAAVSGVSSSSMRSYKTQALAVAAFNEMLGYNMVSIVA</sequence>
<keyword evidence="2" id="KW-1185">Reference proteome</keyword>
<dbReference type="AlphaFoldDB" id="A0AAD7IG24"/>
<proteinExistence type="predicted"/>
<gene>
    <name evidence="1" type="ORF">DFH07DRAFT_965025</name>
</gene>
<protein>
    <submittedName>
        <fullName evidence="1">Uncharacterized protein</fullName>
    </submittedName>
</protein>
<evidence type="ECO:0000313" key="1">
    <source>
        <dbReference type="EMBL" id="KAJ7741470.1"/>
    </source>
</evidence>
<accession>A0AAD7IG24</accession>
<name>A0AAD7IG24_9AGAR</name>
<comment type="caution">
    <text evidence="1">The sequence shown here is derived from an EMBL/GenBank/DDBJ whole genome shotgun (WGS) entry which is preliminary data.</text>
</comment>